<accession>A0A2U1MX55</accession>
<keyword evidence="2" id="KW-1185">Reference proteome</keyword>
<organism evidence="1 2">
    <name type="scientific">Artemisia annua</name>
    <name type="common">Sweet wormwood</name>
    <dbReference type="NCBI Taxonomy" id="35608"/>
    <lineage>
        <taxon>Eukaryota</taxon>
        <taxon>Viridiplantae</taxon>
        <taxon>Streptophyta</taxon>
        <taxon>Embryophyta</taxon>
        <taxon>Tracheophyta</taxon>
        <taxon>Spermatophyta</taxon>
        <taxon>Magnoliopsida</taxon>
        <taxon>eudicotyledons</taxon>
        <taxon>Gunneridae</taxon>
        <taxon>Pentapetalae</taxon>
        <taxon>asterids</taxon>
        <taxon>campanulids</taxon>
        <taxon>Asterales</taxon>
        <taxon>Asteraceae</taxon>
        <taxon>Asteroideae</taxon>
        <taxon>Anthemideae</taxon>
        <taxon>Artemisiinae</taxon>
        <taxon>Artemisia</taxon>
    </lineage>
</organism>
<dbReference type="GO" id="GO:0003964">
    <property type="term" value="F:RNA-directed DNA polymerase activity"/>
    <property type="evidence" value="ECO:0007669"/>
    <property type="project" value="UniProtKB-KW"/>
</dbReference>
<proteinExistence type="predicted"/>
<dbReference type="Proteomes" id="UP000245207">
    <property type="component" value="Unassembled WGS sequence"/>
</dbReference>
<name>A0A2U1MX55_ARTAN</name>
<dbReference type="OrthoDB" id="1752011at2759"/>
<keyword evidence="1" id="KW-0548">Nucleotidyltransferase</keyword>
<comment type="caution">
    <text evidence="1">The sequence shown here is derived from an EMBL/GenBank/DDBJ whole genome shotgun (WGS) entry which is preliminary data.</text>
</comment>
<sequence length="157" mass="17517">MCNWMRDGSLKVIYPRLFALEENKEVSVRAKKNAKGGGAEGMQLEELTNKIRTFEFVENQDSWSWNLDGEGVFSVSSARRIIDDGLCVLDGSPTIWLKLIPIKVNILAWCLASNKLPTRFNMSLRGLEVSSIECHGGGGFRMSVFLRTKAGYLVSVV</sequence>
<reference evidence="1 2" key="1">
    <citation type="journal article" date="2018" name="Mol. Plant">
        <title>The genome of Artemisia annua provides insight into the evolution of Asteraceae family and artemisinin biosynthesis.</title>
        <authorList>
            <person name="Shen Q."/>
            <person name="Zhang L."/>
            <person name="Liao Z."/>
            <person name="Wang S."/>
            <person name="Yan T."/>
            <person name="Shi P."/>
            <person name="Liu M."/>
            <person name="Fu X."/>
            <person name="Pan Q."/>
            <person name="Wang Y."/>
            <person name="Lv Z."/>
            <person name="Lu X."/>
            <person name="Zhang F."/>
            <person name="Jiang W."/>
            <person name="Ma Y."/>
            <person name="Chen M."/>
            <person name="Hao X."/>
            <person name="Li L."/>
            <person name="Tang Y."/>
            <person name="Lv G."/>
            <person name="Zhou Y."/>
            <person name="Sun X."/>
            <person name="Brodelius P.E."/>
            <person name="Rose J.K.C."/>
            <person name="Tang K."/>
        </authorList>
    </citation>
    <scope>NUCLEOTIDE SEQUENCE [LARGE SCALE GENOMIC DNA]</scope>
    <source>
        <strain evidence="2">cv. Huhao1</strain>
        <tissue evidence="1">Leaf</tissue>
    </source>
</reference>
<evidence type="ECO:0000313" key="2">
    <source>
        <dbReference type="Proteomes" id="UP000245207"/>
    </source>
</evidence>
<gene>
    <name evidence="1" type="ORF">CTI12_AA173600</name>
</gene>
<dbReference type="EMBL" id="PKPP01004157">
    <property type="protein sequence ID" value="PWA65796.1"/>
    <property type="molecule type" value="Genomic_DNA"/>
</dbReference>
<keyword evidence="1" id="KW-0808">Transferase</keyword>
<dbReference type="PANTHER" id="PTHR36617:SF16">
    <property type="entry name" value="OS04G0516500 PROTEIN"/>
    <property type="match status" value="1"/>
</dbReference>
<dbReference type="PANTHER" id="PTHR36617">
    <property type="entry name" value="PROTEIN, PUTATIVE-RELATED"/>
    <property type="match status" value="1"/>
</dbReference>
<evidence type="ECO:0000313" key="1">
    <source>
        <dbReference type="EMBL" id="PWA65796.1"/>
    </source>
</evidence>
<protein>
    <submittedName>
        <fullName evidence="1">Reverse transcriptase domain, Reverse transcriptase zinc-binding domain protein</fullName>
    </submittedName>
</protein>
<keyword evidence="1" id="KW-0695">RNA-directed DNA polymerase</keyword>
<dbReference type="AlphaFoldDB" id="A0A2U1MX55"/>